<dbReference type="AlphaFoldDB" id="A0A4R5MA14"/>
<dbReference type="SUPFAM" id="SSF46785">
    <property type="entry name" value="Winged helix' DNA-binding domain"/>
    <property type="match status" value="1"/>
</dbReference>
<feature type="domain" description="HTH iclR-type" evidence="5">
    <location>
        <begin position="44"/>
        <end position="86"/>
    </location>
</feature>
<evidence type="ECO:0000256" key="4">
    <source>
        <dbReference type="ARBA" id="ARBA00022729"/>
    </source>
</evidence>
<dbReference type="PANTHER" id="PTHR43649:SF34">
    <property type="entry name" value="ABC TRANSPORTER PERIPLASMIC-BINDING PROTEIN YCJN-RELATED"/>
    <property type="match status" value="1"/>
</dbReference>
<evidence type="ECO:0000259" key="5">
    <source>
        <dbReference type="Pfam" id="PF09339"/>
    </source>
</evidence>
<dbReference type="InterPro" id="IPR036390">
    <property type="entry name" value="WH_DNA-bd_sf"/>
</dbReference>
<gene>
    <name evidence="6" type="ORF">EYW47_14505</name>
</gene>
<comment type="caution">
    <text evidence="6">The sequence shown here is derived from an EMBL/GenBank/DDBJ whole genome shotgun (WGS) entry which is preliminary data.</text>
</comment>
<protein>
    <submittedName>
        <fullName evidence="6">Extracellular solute-binding protein</fullName>
    </submittedName>
</protein>
<dbReference type="GO" id="GO:0003677">
    <property type="term" value="F:DNA binding"/>
    <property type="evidence" value="ECO:0007669"/>
    <property type="project" value="InterPro"/>
</dbReference>
<evidence type="ECO:0000256" key="3">
    <source>
        <dbReference type="ARBA" id="ARBA00022448"/>
    </source>
</evidence>
<dbReference type="Pfam" id="PF01547">
    <property type="entry name" value="SBP_bac_1"/>
    <property type="match status" value="1"/>
</dbReference>
<reference evidence="6 7" key="1">
    <citation type="submission" date="2019-03" db="EMBL/GenBank/DDBJ databases">
        <title>Paraburkholderia sp. 4M-K11, isolated from subtropical forest soil.</title>
        <authorList>
            <person name="Gao Z.-H."/>
            <person name="Qiu L.-H."/>
        </authorList>
    </citation>
    <scope>NUCLEOTIDE SEQUENCE [LARGE SCALE GENOMIC DNA]</scope>
    <source>
        <strain evidence="6 7">4M-K11</strain>
    </source>
</reference>
<name>A0A4R5MA14_9BURK</name>
<dbReference type="EMBL" id="SMRP01000006">
    <property type="protein sequence ID" value="TDG23150.1"/>
    <property type="molecule type" value="Genomic_DNA"/>
</dbReference>
<evidence type="ECO:0000256" key="1">
    <source>
        <dbReference type="ARBA" id="ARBA00004418"/>
    </source>
</evidence>
<dbReference type="InterPro" id="IPR050490">
    <property type="entry name" value="Bact_solute-bd_prot1"/>
</dbReference>
<evidence type="ECO:0000313" key="6">
    <source>
        <dbReference type="EMBL" id="TDG23150.1"/>
    </source>
</evidence>
<organism evidence="6 7">
    <name type="scientific">Paraburkholderia silviterrae</name>
    <dbReference type="NCBI Taxonomy" id="2528715"/>
    <lineage>
        <taxon>Bacteria</taxon>
        <taxon>Pseudomonadati</taxon>
        <taxon>Pseudomonadota</taxon>
        <taxon>Betaproteobacteria</taxon>
        <taxon>Burkholderiales</taxon>
        <taxon>Burkholderiaceae</taxon>
        <taxon>Paraburkholderia</taxon>
    </lineage>
</organism>
<dbReference type="Pfam" id="PF09339">
    <property type="entry name" value="HTH_IclR"/>
    <property type="match status" value="1"/>
</dbReference>
<dbReference type="GO" id="GO:0006355">
    <property type="term" value="P:regulation of DNA-templated transcription"/>
    <property type="evidence" value="ECO:0007669"/>
    <property type="project" value="InterPro"/>
</dbReference>
<accession>A0A4R5MA14</accession>
<dbReference type="OrthoDB" id="9808332at2"/>
<evidence type="ECO:0000256" key="2">
    <source>
        <dbReference type="ARBA" id="ARBA00008520"/>
    </source>
</evidence>
<dbReference type="InterPro" id="IPR036388">
    <property type="entry name" value="WH-like_DNA-bd_sf"/>
</dbReference>
<dbReference type="GO" id="GO:0042597">
    <property type="term" value="C:periplasmic space"/>
    <property type="evidence" value="ECO:0007669"/>
    <property type="project" value="UniProtKB-SubCell"/>
</dbReference>
<keyword evidence="3" id="KW-0813">Transport</keyword>
<dbReference type="Gene3D" id="1.10.10.10">
    <property type="entry name" value="Winged helix-like DNA-binding domain superfamily/Winged helix DNA-binding domain"/>
    <property type="match status" value="1"/>
</dbReference>
<dbReference type="InterPro" id="IPR005471">
    <property type="entry name" value="Tscrpt_reg_IclR_N"/>
</dbReference>
<sequence>MGHVEQGGAMRADDRLATLAVIDRVSDILRDEFADRALDIWPILAALLRQHQQGQSVTVTALADSSGMPRTSARRVVFALKAQGWLALRAVSASGKRTVVVPSAALVDSLDRITEQTVKLMAGSRDPCGLDRFACANLDRDKGIPWPLPAEEGFDDTVVLTLVAYEDPVFDILKRHRADIDRFMGHRVRVLTFAQNGYPAALGRVLAERSTIQAAAPLLVAIPLLWVADVSANGRLLDLRALLAESACCGDDFYDAVWRAGWVGGQCYGMPLQPTVEFLWYRQDLFDAEGLTPPRSLDEVIRCAARLHRPRIGRTGISWSSAPGLPLAESFLQMLGAQRGVGVDDGMLQVDADAGTPVIEYLRALRAYAPAQWCDVNWARNAQLFGAGKAAMGHHWSNRYGMLDSHALLQKGRPDRAATAPDPRAWHVTAIAARGRSARDTIKQ</sequence>
<dbReference type="Proteomes" id="UP000295722">
    <property type="component" value="Unassembled WGS sequence"/>
</dbReference>
<comment type="similarity">
    <text evidence="2">Belongs to the bacterial solute-binding protein 1 family.</text>
</comment>
<dbReference type="InterPro" id="IPR006059">
    <property type="entry name" value="SBP"/>
</dbReference>
<dbReference type="Gene3D" id="3.40.190.10">
    <property type="entry name" value="Periplasmic binding protein-like II"/>
    <property type="match status" value="2"/>
</dbReference>
<dbReference type="PANTHER" id="PTHR43649">
    <property type="entry name" value="ARABINOSE-BINDING PROTEIN-RELATED"/>
    <property type="match status" value="1"/>
</dbReference>
<comment type="subcellular location">
    <subcellularLocation>
        <location evidence="1">Periplasm</location>
    </subcellularLocation>
</comment>
<proteinExistence type="inferred from homology"/>
<keyword evidence="4" id="KW-0732">Signal</keyword>
<dbReference type="SUPFAM" id="SSF53850">
    <property type="entry name" value="Periplasmic binding protein-like II"/>
    <property type="match status" value="1"/>
</dbReference>
<evidence type="ECO:0000313" key="7">
    <source>
        <dbReference type="Proteomes" id="UP000295722"/>
    </source>
</evidence>
<keyword evidence="7" id="KW-1185">Reference proteome</keyword>